<evidence type="ECO:0000313" key="2">
    <source>
        <dbReference type="Proteomes" id="UP000886469"/>
    </source>
</evidence>
<comment type="caution">
    <text evidence="1">The sequence shown here is derived from an EMBL/GenBank/DDBJ whole genome shotgun (WGS) entry which is preliminary data.</text>
</comment>
<dbReference type="InterPro" id="IPR003718">
    <property type="entry name" value="OsmC/Ohr_fam"/>
</dbReference>
<protein>
    <submittedName>
        <fullName evidence="1">OsmC family peroxiredoxin</fullName>
    </submittedName>
</protein>
<dbReference type="Gene3D" id="3.30.300.20">
    <property type="match status" value="1"/>
</dbReference>
<sequence>MTKDKNSKPHDHSIVVSENGLGPYQQMVYAGRHRLIADEPVAMGGSDAGPAPFDFLLASLGACTSITLRMYAERKHLPLTGVSVELMHDRIEVDGHGKIDRISRTITLAGDLTGEQRGKLLAIANKCPMYRVLQSDIHIDSVLADRDLAAPVR</sequence>
<dbReference type="EMBL" id="SPMX01000063">
    <property type="protein sequence ID" value="NMQ07094.1"/>
    <property type="molecule type" value="Genomic_DNA"/>
</dbReference>
<keyword evidence="2" id="KW-1185">Reference proteome</keyword>
<organism evidence="1 2">
    <name type="scientific">Candidatus Accumulibacter contiguus</name>
    <dbReference type="NCBI Taxonomy" id="2954381"/>
    <lineage>
        <taxon>Bacteria</taxon>
        <taxon>Pseudomonadati</taxon>
        <taxon>Pseudomonadota</taxon>
        <taxon>Betaproteobacteria</taxon>
        <taxon>Candidatus Accumulibacter</taxon>
    </lineage>
</organism>
<reference evidence="1" key="1">
    <citation type="submission" date="2019-03" db="EMBL/GenBank/DDBJ databases">
        <title>Metabolic reconstructions from genomes of highly enriched 'Candidatus Accumulibacter' and 'Candidatus Competibacter' bioreactor populations.</title>
        <authorList>
            <person name="Annavajhala M.K."/>
            <person name="Welles L."/>
            <person name="Abbas B."/>
            <person name="Sorokin D."/>
            <person name="Park H."/>
            <person name="Van Loosdrecht M."/>
            <person name="Chandran K."/>
        </authorList>
    </citation>
    <scope>NUCLEOTIDE SEQUENCE</scope>
    <source>
        <strain evidence="1">SBR_L</strain>
    </source>
</reference>
<evidence type="ECO:0000313" key="1">
    <source>
        <dbReference type="EMBL" id="NMQ07094.1"/>
    </source>
</evidence>
<accession>A0ABX1TDG8</accession>
<dbReference type="PANTHER" id="PTHR39624:SF2">
    <property type="entry name" value="OSMC-LIKE PROTEIN"/>
    <property type="match status" value="1"/>
</dbReference>
<dbReference type="SUPFAM" id="SSF82784">
    <property type="entry name" value="OsmC-like"/>
    <property type="match status" value="1"/>
</dbReference>
<gene>
    <name evidence="1" type="ORF">E4Q08_18525</name>
</gene>
<dbReference type="InterPro" id="IPR015946">
    <property type="entry name" value="KH_dom-like_a/b"/>
</dbReference>
<dbReference type="Pfam" id="PF02566">
    <property type="entry name" value="OsmC"/>
    <property type="match status" value="1"/>
</dbReference>
<proteinExistence type="predicted"/>
<dbReference type="Proteomes" id="UP000886469">
    <property type="component" value="Unassembled WGS sequence"/>
</dbReference>
<dbReference type="InterPro" id="IPR036102">
    <property type="entry name" value="OsmC/Ohrsf"/>
</dbReference>
<dbReference type="RefSeq" id="WP_169071463.1">
    <property type="nucleotide sequence ID" value="NZ_JAZKUC010000001.1"/>
</dbReference>
<dbReference type="PANTHER" id="PTHR39624">
    <property type="entry name" value="PROTEIN INVOLVED IN RIMO-MEDIATED BETA-METHYLTHIOLATION OF RIBOSOMAL PROTEIN S12 YCAO"/>
    <property type="match status" value="1"/>
</dbReference>
<name>A0ABX1TDG8_9PROT</name>